<dbReference type="PANTHER" id="PTHR47925:SF84">
    <property type="entry name" value="PENTATRICOPEPTIDE REPEAT-CONTAINING PROTEIN"/>
    <property type="match status" value="1"/>
</dbReference>
<organism evidence="3">
    <name type="scientific">Selaginella moellendorffii</name>
    <name type="common">Spikemoss</name>
    <dbReference type="NCBI Taxonomy" id="88036"/>
    <lineage>
        <taxon>Eukaryota</taxon>
        <taxon>Viridiplantae</taxon>
        <taxon>Streptophyta</taxon>
        <taxon>Embryophyta</taxon>
        <taxon>Tracheophyta</taxon>
        <taxon>Lycopodiopsida</taxon>
        <taxon>Selaginellales</taxon>
        <taxon>Selaginellaceae</taxon>
        <taxon>Selaginella</taxon>
    </lineage>
</organism>
<dbReference type="Proteomes" id="UP000001514">
    <property type="component" value="Unassembled WGS sequence"/>
</dbReference>
<accession>D8QUH5</accession>
<proteinExistence type="predicted"/>
<keyword evidence="3" id="KW-1185">Reference proteome</keyword>
<evidence type="ECO:0000313" key="2">
    <source>
        <dbReference type="EMBL" id="EFJ35871.1"/>
    </source>
</evidence>
<dbReference type="KEGG" id="smo:SELMODRAFT_141115"/>
<reference evidence="2 3" key="1">
    <citation type="journal article" date="2011" name="Science">
        <title>The Selaginella genome identifies genetic changes associated with the evolution of vascular plants.</title>
        <authorList>
            <person name="Banks J.A."/>
            <person name="Nishiyama T."/>
            <person name="Hasebe M."/>
            <person name="Bowman J.L."/>
            <person name="Gribskov M."/>
            <person name="dePamphilis C."/>
            <person name="Albert V.A."/>
            <person name="Aono N."/>
            <person name="Aoyama T."/>
            <person name="Ambrose B.A."/>
            <person name="Ashton N.W."/>
            <person name="Axtell M.J."/>
            <person name="Barker E."/>
            <person name="Barker M.S."/>
            <person name="Bennetzen J.L."/>
            <person name="Bonawitz N.D."/>
            <person name="Chapple C."/>
            <person name="Cheng C."/>
            <person name="Correa L.G."/>
            <person name="Dacre M."/>
            <person name="DeBarry J."/>
            <person name="Dreyer I."/>
            <person name="Elias M."/>
            <person name="Engstrom E.M."/>
            <person name="Estelle M."/>
            <person name="Feng L."/>
            <person name="Finet C."/>
            <person name="Floyd S.K."/>
            <person name="Frommer W.B."/>
            <person name="Fujita T."/>
            <person name="Gramzow L."/>
            <person name="Gutensohn M."/>
            <person name="Harholt J."/>
            <person name="Hattori M."/>
            <person name="Heyl A."/>
            <person name="Hirai T."/>
            <person name="Hiwatashi Y."/>
            <person name="Ishikawa M."/>
            <person name="Iwata M."/>
            <person name="Karol K.G."/>
            <person name="Koehler B."/>
            <person name="Kolukisaoglu U."/>
            <person name="Kubo M."/>
            <person name="Kurata T."/>
            <person name="Lalonde S."/>
            <person name="Li K."/>
            <person name="Li Y."/>
            <person name="Litt A."/>
            <person name="Lyons E."/>
            <person name="Manning G."/>
            <person name="Maruyama T."/>
            <person name="Michael T.P."/>
            <person name="Mikami K."/>
            <person name="Miyazaki S."/>
            <person name="Morinaga S."/>
            <person name="Murata T."/>
            <person name="Mueller-Roeber B."/>
            <person name="Nelson D.R."/>
            <person name="Obara M."/>
            <person name="Oguri Y."/>
            <person name="Olmstead R.G."/>
            <person name="Onodera N."/>
            <person name="Petersen B.L."/>
            <person name="Pils B."/>
            <person name="Prigge M."/>
            <person name="Rensing S.A."/>
            <person name="Riano-Pachon D.M."/>
            <person name="Roberts A.W."/>
            <person name="Sato Y."/>
            <person name="Scheller H.V."/>
            <person name="Schulz B."/>
            <person name="Schulz C."/>
            <person name="Shakirov E.V."/>
            <person name="Shibagaki N."/>
            <person name="Shinohara N."/>
            <person name="Shippen D.E."/>
            <person name="Soerensen I."/>
            <person name="Sotooka R."/>
            <person name="Sugimoto N."/>
            <person name="Sugita M."/>
            <person name="Sumikawa N."/>
            <person name="Tanurdzic M."/>
            <person name="Theissen G."/>
            <person name="Ulvskov P."/>
            <person name="Wakazuki S."/>
            <person name="Weng J.K."/>
            <person name="Willats W.W."/>
            <person name="Wipf D."/>
            <person name="Wolf P.G."/>
            <person name="Yang L."/>
            <person name="Zimmer A.D."/>
            <person name="Zhu Q."/>
            <person name="Mitros T."/>
            <person name="Hellsten U."/>
            <person name="Loque D."/>
            <person name="Otillar R."/>
            <person name="Salamov A."/>
            <person name="Schmutz J."/>
            <person name="Shapiro H."/>
            <person name="Lindquist E."/>
            <person name="Lucas S."/>
            <person name="Rokhsar D."/>
            <person name="Grigoriev I.V."/>
        </authorList>
    </citation>
    <scope>NUCLEOTIDE SEQUENCE [LARGE SCALE GENOMIC DNA]</scope>
</reference>
<dbReference type="Gene3D" id="1.25.40.10">
    <property type="entry name" value="Tetratricopeptide repeat domain"/>
    <property type="match status" value="1"/>
</dbReference>
<dbReference type="PANTHER" id="PTHR47925">
    <property type="entry name" value="OS01G0913400 PROTEIN-RELATED"/>
    <property type="match status" value="1"/>
</dbReference>
<dbReference type="InterPro" id="IPR011990">
    <property type="entry name" value="TPR-like_helical_dom_sf"/>
</dbReference>
<evidence type="ECO:0000313" key="3">
    <source>
        <dbReference type="Proteomes" id="UP000001514"/>
    </source>
</evidence>
<dbReference type="HOGENOM" id="CLU_002706_0_0_1"/>
<dbReference type="Pfam" id="PF01535">
    <property type="entry name" value="PPR"/>
    <property type="match status" value="1"/>
</dbReference>
<dbReference type="EMBL" id="GL377567">
    <property type="protein sequence ID" value="EFJ35871.1"/>
    <property type="molecule type" value="Genomic_DNA"/>
</dbReference>
<dbReference type="AlphaFoldDB" id="D8QUH5"/>
<sequence length="186" mass="20458">MPHHGLLAWNSMLVAYAHSGHLEKAYLLFGAMPVRDRFSWSAALSWDYRRFWEMGLEGIEPDPVCVTSLLASLKDAGDLQSSREWFVRMLPDFGIQLTKDHFYCIADGLAKSGELSLAIEFLAGVPFDPDVIAWTTILSSCVEFSDASLGAHAAERVLGDSRNYGGAGAFISLANTYSMMVSFDPP</sequence>
<gene>
    <name evidence="2" type="ORF">SELMODRAFT_141115</name>
</gene>
<protein>
    <recommendedName>
        <fullName evidence="4">Pentacotripeptide-repeat region of PRORP domain-containing protein</fullName>
    </recommendedName>
</protein>
<dbReference type="InParanoid" id="D8QUH5"/>
<keyword evidence="1" id="KW-0677">Repeat</keyword>
<evidence type="ECO:0000256" key="1">
    <source>
        <dbReference type="ARBA" id="ARBA00022737"/>
    </source>
</evidence>
<evidence type="ECO:0008006" key="4">
    <source>
        <dbReference type="Google" id="ProtNLM"/>
    </source>
</evidence>
<dbReference type="Gramene" id="EFJ35871">
    <property type="protein sequence ID" value="EFJ35871"/>
    <property type="gene ID" value="SELMODRAFT_141115"/>
</dbReference>
<dbReference type="eggNOG" id="KOG4197">
    <property type="taxonomic scope" value="Eukaryota"/>
</dbReference>
<dbReference type="NCBIfam" id="TIGR00756">
    <property type="entry name" value="PPR"/>
    <property type="match status" value="1"/>
</dbReference>
<name>D8QUH5_SELML</name>
<dbReference type="InterPro" id="IPR002885">
    <property type="entry name" value="PPR_rpt"/>
</dbReference>